<evidence type="ECO:0008006" key="3">
    <source>
        <dbReference type="Google" id="ProtNLM"/>
    </source>
</evidence>
<proteinExistence type="predicted"/>
<protein>
    <recommendedName>
        <fullName evidence="3">DUF2922 domain-containing protein</fullName>
    </recommendedName>
</protein>
<dbReference type="STRING" id="398199.SAMN05421804_101916"/>
<dbReference type="EMBL" id="FOVK01000010">
    <property type="protein sequence ID" value="SFO00519.1"/>
    <property type="molecule type" value="Genomic_DNA"/>
</dbReference>
<reference evidence="1 2" key="1">
    <citation type="submission" date="2016-10" db="EMBL/GenBank/DDBJ databases">
        <authorList>
            <person name="de Groot N.N."/>
        </authorList>
    </citation>
    <scope>NUCLEOTIDE SEQUENCE [LARGE SCALE GENOMIC DNA]</scope>
    <source>
        <strain evidence="1 2">ML2</strain>
    </source>
</reference>
<dbReference type="eggNOG" id="ENOG502ZMCC">
    <property type="taxonomic scope" value="Bacteria"/>
</dbReference>
<dbReference type="OrthoDB" id="9795264at2"/>
<dbReference type="RefSeq" id="WP_074912589.1">
    <property type="nucleotide sequence ID" value="NZ_FOVK01000010.1"/>
</dbReference>
<evidence type="ECO:0000313" key="1">
    <source>
        <dbReference type="EMBL" id="SFO00519.1"/>
    </source>
</evidence>
<gene>
    <name evidence="1" type="ORF">SAMN04488695_11020</name>
</gene>
<name>A0A1I5DMQ0_9CLOT</name>
<evidence type="ECO:0000313" key="2">
    <source>
        <dbReference type="Proteomes" id="UP000181899"/>
    </source>
</evidence>
<dbReference type="AlphaFoldDB" id="A0A1I5DMQ0"/>
<organism evidence="1 2">
    <name type="scientific">Proteiniclasticum ruminis</name>
    <dbReference type="NCBI Taxonomy" id="398199"/>
    <lineage>
        <taxon>Bacteria</taxon>
        <taxon>Bacillati</taxon>
        <taxon>Bacillota</taxon>
        <taxon>Clostridia</taxon>
        <taxon>Eubacteriales</taxon>
        <taxon>Clostridiaceae</taxon>
        <taxon>Proteiniclasticum</taxon>
    </lineage>
</organism>
<dbReference type="InterPro" id="IPR021321">
    <property type="entry name" value="DUF2922"/>
</dbReference>
<sequence>MNTLTMTFLTKEGKKWNLRLPKVREDILDEEVEALMSAIISKNVLFDGEKELVDIESASINREEELIA</sequence>
<dbReference type="Proteomes" id="UP000181899">
    <property type="component" value="Unassembled WGS sequence"/>
</dbReference>
<dbReference type="Pfam" id="PF11148">
    <property type="entry name" value="DUF2922"/>
    <property type="match status" value="1"/>
</dbReference>
<keyword evidence="2" id="KW-1185">Reference proteome</keyword>
<accession>A0A1I5DMQ0</accession>